<comment type="caution">
    <text evidence="2">The sequence shown here is derived from an EMBL/GenBank/DDBJ whole genome shotgun (WGS) entry which is preliminary data.</text>
</comment>
<evidence type="ECO:0000313" key="3">
    <source>
        <dbReference type="Proteomes" id="UP001365542"/>
    </source>
</evidence>
<dbReference type="Proteomes" id="UP001365542">
    <property type="component" value="Unassembled WGS sequence"/>
</dbReference>
<gene>
    <name evidence="2" type="ORF">TWF694_000154</name>
</gene>
<evidence type="ECO:0000256" key="1">
    <source>
        <dbReference type="SAM" id="MobiDB-lite"/>
    </source>
</evidence>
<name>A0AAV9XMS4_9PEZI</name>
<proteinExistence type="predicted"/>
<sequence length="89" mass="9334">MLSTAARRTALTTLQTTSRRMVSTAAAHHPPSSVHTKITAGIGSASKSSGPAVGFYTARLGRTLTLVLPVVAVMSWPFVTRGFAYSTGR</sequence>
<evidence type="ECO:0000313" key="2">
    <source>
        <dbReference type="EMBL" id="KAK6543407.1"/>
    </source>
</evidence>
<dbReference type="AlphaFoldDB" id="A0AAV9XMS4"/>
<feature type="region of interest" description="Disordered" evidence="1">
    <location>
        <begin position="1"/>
        <end position="36"/>
    </location>
</feature>
<accession>A0AAV9XMS4</accession>
<dbReference type="EMBL" id="JAVHJO010000001">
    <property type="protein sequence ID" value="KAK6543407.1"/>
    <property type="molecule type" value="Genomic_DNA"/>
</dbReference>
<feature type="compositionally biased region" description="Low complexity" evidence="1">
    <location>
        <begin position="1"/>
        <end position="20"/>
    </location>
</feature>
<protein>
    <submittedName>
        <fullName evidence="2">Uncharacterized protein</fullName>
    </submittedName>
</protein>
<organism evidence="2 3">
    <name type="scientific">Orbilia ellipsospora</name>
    <dbReference type="NCBI Taxonomy" id="2528407"/>
    <lineage>
        <taxon>Eukaryota</taxon>
        <taxon>Fungi</taxon>
        <taxon>Dikarya</taxon>
        <taxon>Ascomycota</taxon>
        <taxon>Pezizomycotina</taxon>
        <taxon>Orbiliomycetes</taxon>
        <taxon>Orbiliales</taxon>
        <taxon>Orbiliaceae</taxon>
        <taxon>Orbilia</taxon>
    </lineage>
</organism>
<reference evidence="2 3" key="1">
    <citation type="submission" date="2019-10" db="EMBL/GenBank/DDBJ databases">
        <authorList>
            <person name="Palmer J.M."/>
        </authorList>
    </citation>
    <scope>NUCLEOTIDE SEQUENCE [LARGE SCALE GENOMIC DNA]</scope>
    <source>
        <strain evidence="2 3">TWF694</strain>
    </source>
</reference>
<keyword evidence="3" id="KW-1185">Reference proteome</keyword>